<keyword evidence="1" id="KW-0812">Transmembrane</keyword>
<dbReference type="RefSeq" id="WP_066994800.1">
    <property type="nucleotide sequence ID" value="NZ_BNDU01000004.1"/>
</dbReference>
<sequence length="112" mass="12452">MSTGDERALVQEIEGHLVVAAAREESRTAAARAAARLGWLTDTQRDDLERQFEAEYLALARTSWRRTAVRAEELRDTYETRYRALRQRLVACFLLGCAVLAATGLLVLSAAA</sequence>
<name>A0A101NQ96_9ACTN</name>
<evidence type="ECO:0000313" key="2">
    <source>
        <dbReference type="EMBL" id="KUM97052.1"/>
    </source>
</evidence>
<keyword evidence="1" id="KW-0472">Membrane</keyword>
<gene>
    <name evidence="2" type="ORF">AQI88_09240</name>
</gene>
<evidence type="ECO:0000313" key="3">
    <source>
        <dbReference type="Proteomes" id="UP000054241"/>
    </source>
</evidence>
<dbReference type="Proteomes" id="UP000054241">
    <property type="component" value="Unassembled WGS sequence"/>
</dbReference>
<organism evidence="2 3">
    <name type="scientific">Streptomyces cellostaticus</name>
    <dbReference type="NCBI Taxonomy" id="67285"/>
    <lineage>
        <taxon>Bacteria</taxon>
        <taxon>Bacillati</taxon>
        <taxon>Actinomycetota</taxon>
        <taxon>Actinomycetes</taxon>
        <taxon>Kitasatosporales</taxon>
        <taxon>Streptomycetaceae</taxon>
        <taxon>Streptomyces</taxon>
    </lineage>
</organism>
<dbReference type="EMBL" id="LMWL01000013">
    <property type="protein sequence ID" value="KUM97052.1"/>
    <property type="molecule type" value="Genomic_DNA"/>
</dbReference>
<keyword evidence="1" id="KW-1133">Transmembrane helix</keyword>
<feature type="transmembrane region" description="Helical" evidence="1">
    <location>
        <begin position="89"/>
        <end position="111"/>
    </location>
</feature>
<evidence type="ECO:0000256" key="1">
    <source>
        <dbReference type="SAM" id="Phobius"/>
    </source>
</evidence>
<dbReference type="AlphaFoldDB" id="A0A101NQ96"/>
<evidence type="ECO:0008006" key="4">
    <source>
        <dbReference type="Google" id="ProtNLM"/>
    </source>
</evidence>
<dbReference type="STRING" id="67285.AQI88_09240"/>
<reference evidence="2 3" key="1">
    <citation type="submission" date="2015-10" db="EMBL/GenBank/DDBJ databases">
        <title>Draft genome sequence of Streptomyces cellostaticus DSM 40189, type strain for the species Streptomyces cellostaticus.</title>
        <authorList>
            <person name="Ruckert C."/>
            <person name="Winkler A."/>
            <person name="Kalinowski J."/>
            <person name="Kampfer P."/>
            <person name="Glaeser S."/>
        </authorList>
    </citation>
    <scope>NUCLEOTIDE SEQUENCE [LARGE SCALE GENOMIC DNA]</scope>
    <source>
        <strain evidence="2 3">DSM 40189</strain>
    </source>
</reference>
<keyword evidence="3" id="KW-1185">Reference proteome</keyword>
<protein>
    <recommendedName>
        <fullName evidence="4">Cytochrome C oxidase subunit I</fullName>
    </recommendedName>
</protein>
<accession>A0A101NQ96</accession>
<comment type="caution">
    <text evidence="2">The sequence shown here is derived from an EMBL/GenBank/DDBJ whole genome shotgun (WGS) entry which is preliminary data.</text>
</comment>
<dbReference type="OrthoDB" id="3855296at2"/>
<proteinExistence type="predicted"/>